<dbReference type="PROSITE" id="PS00018">
    <property type="entry name" value="EF_HAND_1"/>
    <property type="match status" value="1"/>
</dbReference>
<accession>A0A1F4VDW5</accession>
<evidence type="ECO:0000313" key="2">
    <source>
        <dbReference type="EMBL" id="OGC55140.1"/>
    </source>
</evidence>
<evidence type="ECO:0000256" key="1">
    <source>
        <dbReference type="SAM" id="SignalP"/>
    </source>
</evidence>
<sequence length="200" mass="21769">MKKSLISFLLIMSSLAVIALSTRAAFLDTGKVSGATFSVGTADIKLLNDLSLAPDSANLLDEKEGPRFNNLYPGWVSDYPIKLFNNSTFRVGLSSKSDYATADDPGSLREYINVDFYEWDDVDGDGILELGELGEVPLIRKTILKWKSEGVGLGELSAGEEKGYVLRFSSESLPESKMGQNAIYDFEFTVSTDGVGQEGI</sequence>
<proteinExistence type="predicted"/>
<feature type="chain" id="PRO_5009514974" description="EF-hand domain-containing protein" evidence="1">
    <location>
        <begin position="20"/>
        <end position="200"/>
    </location>
</feature>
<dbReference type="Proteomes" id="UP000176504">
    <property type="component" value="Unassembled WGS sequence"/>
</dbReference>
<keyword evidence="1" id="KW-0732">Signal</keyword>
<evidence type="ECO:0000313" key="3">
    <source>
        <dbReference type="Proteomes" id="UP000176504"/>
    </source>
</evidence>
<gene>
    <name evidence="2" type="ORF">A3A78_04145</name>
</gene>
<dbReference type="InterPro" id="IPR018247">
    <property type="entry name" value="EF_Hand_1_Ca_BS"/>
</dbReference>
<protein>
    <recommendedName>
        <fullName evidence="4">EF-hand domain-containing protein</fullName>
    </recommendedName>
</protein>
<organism evidence="2 3">
    <name type="scientific">candidate division WWE3 bacterium RIFCSPLOWO2_01_FULL_41_18</name>
    <dbReference type="NCBI Taxonomy" id="1802625"/>
    <lineage>
        <taxon>Bacteria</taxon>
        <taxon>Katanobacteria</taxon>
    </lineage>
</organism>
<evidence type="ECO:0008006" key="4">
    <source>
        <dbReference type="Google" id="ProtNLM"/>
    </source>
</evidence>
<feature type="signal peptide" evidence="1">
    <location>
        <begin position="1"/>
        <end position="19"/>
    </location>
</feature>
<name>A0A1F4VDW5_UNCKA</name>
<dbReference type="EMBL" id="MEVI01000003">
    <property type="protein sequence ID" value="OGC55140.1"/>
    <property type="molecule type" value="Genomic_DNA"/>
</dbReference>
<reference evidence="2 3" key="1">
    <citation type="journal article" date="2016" name="Nat. Commun.">
        <title>Thousands of microbial genomes shed light on interconnected biogeochemical processes in an aquifer system.</title>
        <authorList>
            <person name="Anantharaman K."/>
            <person name="Brown C.T."/>
            <person name="Hug L.A."/>
            <person name="Sharon I."/>
            <person name="Castelle C.J."/>
            <person name="Probst A.J."/>
            <person name="Thomas B.C."/>
            <person name="Singh A."/>
            <person name="Wilkins M.J."/>
            <person name="Karaoz U."/>
            <person name="Brodie E.L."/>
            <person name="Williams K.H."/>
            <person name="Hubbard S.S."/>
            <person name="Banfield J.F."/>
        </authorList>
    </citation>
    <scope>NUCLEOTIDE SEQUENCE [LARGE SCALE GENOMIC DNA]</scope>
</reference>
<dbReference type="AlphaFoldDB" id="A0A1F4VDW5"/>
<comment type="caution">
    <text evidence="2">The sequence shown here is derived from an EMBL/GenBank/DDBJ whole genome shotgun (WGS) entry which is preliminary data.</text>
</comment>